<accession>A0A0F8XDQ7</accession>
<feature type="non-terminal residue" evidence="1">
    <location>
        <position position="1"/>
    </location>
</feature>
<dbReference type="EMBL" id="LAZR01063648">
    <property type="protein sequence ID" value="KKK59095.1"/>
    <property type="molecule type" value="Genomic_DNA"/>
</dbReference>
<organism evidence="1">
    <name type="scientific">marine sediment metagenome</name>
    <dbReference type="NCBI Taxonomy" id="412755"/>
    <lineage>
        <taxon>unclassified sequences</taxon>
        <taxon>metagenomes</taxon>
        <taxon>ecological metagenomes</taxon>
    </lineage>
</organism>
<evidence type="ECO:0000313" key="1">
    <source>
        <dbReference type="EMBL" id="KKK59095.1"/>
    </source>
</evidence>
<comment type="caution">
    <text evidence="1">The sequence shown here is derived from an EMBL/GenBank/DDBJ whole genome shotgun (WGS) entry which is preliminary data.</text>
</comment>
<proteinExistence type="predicted"/>
<sequence length="126" mass="14184">DNITSYRVLRSEMSENIAKCKVGIVTVSSDIDSCPRVIPELLACGIPIIALDGIRFWRGKYIKSITDSSSKYATGELTSKSAFWTLVRHVLANVDNYNPRKYYKENLSLEHAGKFIRGKIDEVKQA</sequence>
<dbReference type="AlphaFoldDB" id="A0A0F8XDQ7"/>
<evidence type="ECO:0008006" key="2">
    <source>
        <dbReference type="Google" id="ProtNLM"/>
    </source>
</evidence>
<gene>
    <name evidence="1" type="ORF">LCGC14_3037840</name>
</gene>
<reference evidence="1" key="1">
    <citation type="journal article" date="2015" name="Nature">
        <title>Complex archaea that bridge the gap between prokaryotes and eukaryotes.</title>
        <authorList>
            <person name="Spang A."/>
            <person name="Saw J.H."/>
            <person name="Jorgensen S.L."/>
            <person name="Zaremba-Niedzwiedzka K."/>
            <person name="Martijn J."/>
            <person name="Lind A.E."/>
            <person name="van Eijk R."/>
            <person name="Schleper C."/>
            <person name="Guy L."/>
            <person name="Ettema T.J."/>
        </authorList>
    </citation>
    <scope>NUCLEOTIDE SEQUENCE</scope>
</reference>
<name>A0A0F8XDQ7_9ZZZZ</name>
<protein>
    <recommendedName>
        <fullName evidence="2">Glycosyl transferase family 1 domain-containing protein</fullName>
    </recommendedName>
</protein>